<reference evidence="2 3" key="1">
    <citation type="journal article" date="2020" name="Int. J. Syst. Evol. Microbiol.">
        <title>Novel acetic acid bacteria from cider fermentations: Acetobacter conturbans sp. nov. and Acetobacter fallax sp. nov.</title>
        <authorList>
            <person name="Sombolestani A.S."/>
            <person name="Cleenwerck I."/>
            <person name="Cnockaert M."/>
            <person name="Borremans W."/>
            <person name="Wieme A.D."/>
            <person name="De Vuyst L."/>
            <person name="Vandamme P."/>
        </authorList>
    </citation>
    <scope>NUCLEOTIDE SEQUENCE [LARGE SCALE GENOMIC DNA]</scope>
    <source>
        <strain evidence="2 3">LMG 23848</strain>
    </source>
</reference>
<dbReference type="RefSeq" id="WP_059024352.1">
    <property type="nucleotide sequence ID" value="NZ_LN609302.1"/>
</dbReference>
<dbReference type="InterPro" id="IPR022742">
    <property type="entry name" value="Hydrolase_4"/>
</dbReference>
<organism evidence="2 3">
    <name type="scientific">Acetobacter ghanensis</name>
    <dbReference type="NCBI Taxonomy" id="431306"/>
    <lineage>
        <taxon>Bacteria</taxon>
        <taxon>Pseudomonadati</taxon>
        <taxon>Pseudomonadota</taxon>
        <taxon>Alphaproteobacteria</taxon>
        <taxon>Acetobacterales</taxon>
        <taxon>Acetobacteraceae</taxon>
        <taxon>Acetobacter</taxon>
    </lineage>
</organism>
<sequence>MIRIPTVVVQYASFPIRVSNALLRRRSRGWMALVCLLVLLVGCTAIPQPVPVPPARYAAAGRLVPPDLVFSLRDGAAIPARVWQAHGPERAVVLALHGFNDSRDAWESSAPNLAGQGVTLVAPDVRGFGGAPMRGGWAGSARLVADVREEAAQIEHEHPDVPLYLMGESMGGAILMALMADPFAPHVAGTILLAPAVWDLGWGADIPLDVLAKVFPKRLVTGRELPVHVVASDNRAALIRLYYDPLTLRETRLEALRGLVMLMRRAAHVAPHLHGPVLCLYGDQDQLVPPQAMAQVWRVLPAHVRLDLVTGGHHLLLRDRNGVAALNDIASWISHPERFLPSGGDLAAAAWMAQGAGERGTATGDPAWFLPARLDGAAAP</sequence>
<comment type="caution">
    <text evidence="2">The sequence shown here is derived from an EMBL/GenBank/DDBJ whole genome shotgun (WGS) entry which is preliminary data.</text>
</comment>
<dbReference type="InterPro" id="IPR000073">
    <property type="entry name" value="AB_hydrolase_1"/>
</dbReference>
<dbReference type="PRINTS" id="PR00111">
    <property type="entry name" value="ABHYDROLASE"/>
</dbReference>
<evidence type="ECO:0000313" key="3">
    <source>
        <dbReference type="Proteomes" id="UP000657200"/>
    </source>
</evidence>
<proteinExistence type="predicted"/>
<dbReference type="SUPFAM" id="SSF53474">
    <property type="entry name" value="alpha/beta-Hydrolases"/>
    <property type="match status" value="1"/>
</dbReference>
<keyword evidence="2" id="KW-0378">Hydrolase</keyword>
<keyword evidence="3" id="KW-1185">Reference proteome</keyword>
<evidence type="ECO:0000259" key="1">
    <source>
        <dbReference type="Pfam" id="PF12146"/>
    </source>
</evidence>
<protein>
    <submittedName>
        <fullName evidence="2">Alpha/beta fold hydrolase</fullName>
    </submittedName>
</protein>
<dbReference type="InterPro" id="IPR051044">
    <property type="entry name" value="MAG_DAG_Lipase"/>
</dbReference>
<dbReference type="GO" id="GO:0016787">
    <property type="term" value="F:hydrolase activity"/>
    <property type="evidence" value="ECO:0007669"/>
    <property type="project" value="UniProtKB-KW"/>
</dbReference>
<evidence type="ECO:0000313" key="2">
    <source>
        <dbReference type="EMBL" id="NHO38962.1"/>
    </source>
</evidence>
<feature type="domain" description="Serine aminopeptidase S33" evidence="1">
    <location>
        <begin position="88"/>
        <end position="320"/>
    </location>
</feature>
<dbReference type="InterPro" id="IPR029058">
    <property type="entry name" value="AB_hydrolase_fold"/>
</dbReference>
<dbReference type="EMBL" id="WOTE01000002">
    <property type="protein sequence ID" value="NHO38962.1"/>
    <property type="molecule type" value="Genomic_DNA"/>
</dbReference>
<dbReference type="PANTHER" id="PTHR11614">
    <property type="entry name" value="PHOSPHOLIPASE-RELATED"/>
    <property type="match status" value="1"/>
</dbReference>
<dbReference type="Gene3D" id="3.40.50.1820">
    <property type="entry name" value="alpha/beta hydrolase"/>
    <property type="match status" value="1"/>
</dbReference>
<dbReference type="Pfam" id="PF12146">
    <property type="entry name" value="Hydrolase_4"/>
    <property type="match status" value="1"/>
</dbReference>
<accession>A0ABX0KP91</accession>
<dbReference type="Proteomes" id="UP000657200">
    <property type="component" value="Unassembled WGS sequence"/>
</dbReference>
<gene>
    <name evidence="2" type="ORF">GOB80_04525</name>
</gene>
<name>A0ABX0KP91_9PROT</name>